<protein>
    <submittedName>
        <fullName evidence="1">Uncharacterized protein</fullName>
    </submittedName>
</protein>
<evidence type="ECO:0000313" key="2">
    <source>
        <dbReference type="Proteomes" id="UP000069205"/>
    </source>
</evidence>
<accession>A0A0K2G7S2</accession>
<dbReference type="STRING" id="42253.NITMOv2_0585"/>
<gene>
    <name evidence="1" type="ORF">NITMOv2_0585</name>
</gene>
<evidence type="ECO:0000313" key="1">
    <source>
        <dbReference type="EMBL" id="ALA57021.1"/>
    </source>
</evidence>
<proteinExistence type="predicted"/>
<dbReference type="Proteomes" id="UP000069205">
    <property type="component" value="Chromosome"/>
</dbReference>
<dbReference type="AlphaFoldDB" id="A0A0K2G7S2"/>
<sequence length="353" mass="39663">MRERRWETTQPMSFAQALAVGERLAALGLKPAAPANDVICYVEEWTVTSPEDFDHLDPWATEDATLVHVREHWRGDFFLLAGAYHTVYQRYQDVGTYCSVSHPWRTREPLRLHEPKHMLWLGFRHAHSFVRVRLQTSQVITPGETRGDAERGRWLDERRAAFLDAIAVLELPVETAVEKDAVVLRPHDQSIPFFCSWPDAFGPCQFEYNTSDAFEFLVPASKLAATLAPEPAGVRAYLTGFSEEALAEFQSIEAGVRFAYRCSVHCPLDDLPEVLSAIHPDGRLYATLCEFQTQELVPEGEDASAIIGIVGFNGSFQIEARLNRAPLAEEAMAGWLERVIGHPVVYAPLPAFV</sequence>
<organism evidence="1 2">
    <name type="scientific">Nitrospira moscoviensis</name>
    <dbReference type="NCBI Taxonomy" id="42253"/>
    <lineage>
        <taxon>Bacteria</taxon>
        <taxon>Pseudomonadati</taxon>
        <taxon>Nitrospirota</taxon>
        <taxon>Nitrospiria</taxon>
        <taxon>Nitrospirales</taxon>
        <taxon>Nitrospiraceae</taxon>
        <taxon>Nitrospira</taxon>
    </lineage>
</organism>
<dbReference type="RefSeq" id="WP_053378426.1">
    <property type="nucleotide sequence ID" value="NZ_CP011801.1"/>
</dbReference>
<keyword evidence="2" id="KW-1185">Reference proteome</keyword>
<dbReference type="EMBL" id="CP011801">
    <property type="protein sequence ID" value="ALA57021.1"/>
    <property type="molecule type" value="Genomic_DNA"/>
</dbReference>
<dbReference type="OrthoDB" id="9768868at2"/>
<dbReference type="KEGG" id="nmv:NITMOv2_0585"/>
<name>A0A0K2G7S2_NITMO</name>
<dbReference type="PATRIC" id="fig|42253.5.peg.579"/>
<reference evidence="1 2" key="1">
    <citation type="journal article" date="2015" name="Proc. Natl. Acad. Sci. U.S.A.">
        <title>Expanded metabolic versatility of ubiquitous nitrite-oxidizing bacteria from the genus Nitrospira.</title>
        <authorList>
            <person name="Koch H."/>
            <person name="Lucker S."/>
            <person name="Albertsen M."/>
            <person name="Kitzinger K."/>
            <person name="Herbold C."/>
            <person name="Spieck E."/>
            <person name="Nielsen P.H."/>
            <person name="Wagner M."/>
            <person name="Daims H."/>
        </authorList>
    </citation>
    <scope>NUCLEOTIDE SEQUENCE [LARGE SCALE GENOMIC DNA]</scope>
    <source>
        <strain evidence="1 2">NSP M-1</strain>
    </source>
</reference>